<evidence type="ECO:0000256" key="11">
    <source>
        <dbReference type="ARBA" id="ARBA00023268"/>
    </source>
</evidence>
<dbReference type="EMBL" id="CP001848">
    <property type="protein sequence ID" value="ADB16566.1"/>
    <property type="molecule type" value="Genomic_DNA"/>
</dbReference>
<dbReference type="InterPro" id="IPR006180">
    <property type="entry name" value="3-OHacyl-CoA_DH_CS"/>
</dbReference>
<dbReference type="InterPro" id="IPR008927">
    <property type="entry name" value="6-PGluconate_DH-like_C_sf"/>
</dbReference>
<evidence type="ECO:0000256" key="7">
    <source>
        <dbReference type="ARBA" id="ARBA00023002"/>
    </source>
</evidence>
<dbReference type="CDD" id="cd06558">
    <property type="entry name" value="crotonase-like"/>
    <property type="match status" value="1"/>
</dbReference>
<evidence type="ECO:0000256" key="10">
    <source>
        <dbReference type="ARBA" id="ARBA00023239"/>
    </source>
</evidence>
<feature type="domain" description="3-hydroxyacyl-CoA dehydrogenase NAD binding" evidence="15">
    <location>
        <begin position="352"/>
        <end position="529"/>
    </location>
</feature>
<dbReference type="InterPro" id="IPR018376">
    <property type="entry name" value="Enoyl-CoA_hyd/isom_CS"/>
</dbReference>
<dbReference type="InterPro" id="IPR036291">
    <property type="entry name" value="NAD(P)-bd_dom_sf"/>
</dbReference>
<dbReference type="InterPro" id="IPR006176">
    <property type="entry name" value="3-OHacyl-CoA_DH_NAD-bd"/>
</dbReference>
<evidence type="ECO:0000256" key="1">
    <source>
        <dbReference type="ARBA" id="ARBA00005005"/>
    </source>
</evidence>
<protein>
    <recommendedName>
        <fullName evidence="4">enoyl-CoA hydratase</fullName>
        <ecNumber evidence="4">4.2.1.17</ecNumber>
    </recommendedName>
</protein>
<dbReference type="HOGENOM" id="CLU_009834_16_3_0"/>
<keyword evidence="9" id="KW-0443">Lipid metabolism</keyword>
<dbReference type="InterPro" id="IPR050136">
    <property type="entry name" value="FA_oxidation_alpha_subunit"/>
</dbReference>
<evidence type="ECO:0000313" key="17">
    <source>
        <dbReference type="Proteomes" id="UP000001887"/>
    </source>
</evidence>
<keyword evidence="7" id="KW-0560">Oxidoreductase</keyword>
<dbReference type="SUPFAM" id="SSF51735">
    <property type="entry name" value="NAD(P)-binding Rossmann-fold domains"/>
    <property type="match status" value="1"/>
</dbReference>
<accession>D2QZT3</accession>
<dbReference type="eggNOG" id="COG1024">
    <property type="taxonomic scope" value="Bacteria"/>
</dbReference>
<dbReference type="FunFam" id="3.40.50.720:FF:000009">
    <property type="entry name" value="Fatty oxidation complex, alpha subunit"/>
    <property type="match status" value="1"/>
</dbReference>
<evidence type="ECO:0000256" key="5">
    <source>
        <dbReference type="ARBA" id="ARBA00022832"/>
    </source>
</evidence>
<dbReference type="UniPathway" id="UPA00659"/>
<evidence type="ECO:0000256" key="2">
    <source>
        <dbReference type="ARBA" id="ARBA00007005"/>
    </source>
</evidence>
<dbReference type="InterPro" id="IPR001753">
    <property type="entry name" value="Enoyl-CoA_hydra/iso"/>
</dbReference>
<dbReference type="Gene3D" id="1.10.1040.50">
    <property type="match status" value="1"/>
</dbReference>
<keyword evidence="6" id="KW-0442">Lipid degradation</keyword>
<dbReference type="Pfam" id="PF00725">
    <property type="entry name" value="3HCDH"/>
    <property type="match status" value="2"/>
</dbReference>
<evidence type="ECO:0000256" key="12">
    <source>
        <dbReference type="ARBA" id="ARBA00049556"/>
    </source>
</evidence>
<dbReference type="Pfam" id="PF00378">
    <property type="entry name" value="ECH_1"/>
    <property type="match status" value="1"/>
</dbReference>
<evidence type="ECO:0000313" key="16">
    <source>
        <dbReference type="EMBL" id="ADB16566.1"/>
    </source>
</evidence>
<evidence type="ECO:0000256" key="4">
    <source>
        <dbReference type="ARBA" id="ARBA00012076"/>
    </source>
</evidence>
<evidence type="ECO:0000259" key="14">
    <source>
        <dbReference type="Pfam" id="PF00725"/>
    </source>
</evidence>
<dbReference type="SUPFAM" id="SSF52096">
    <property type="entry name" value="ClpP/crotonase"/>
    <property type="match status" value="1"/>
</dbReference>
<dbReference type="InterPro" id="IPR006108">
    <property type="entry name" value="3HC_DH_C"/>
</dbReference>
<dbReference type="Gene3D" id="3.90.226.10">
    <property type="entry name" value="2-enoyl-CoA Hydratase, Chain A, domain 1"/>
    <property type="match status" value="1"/>
</dbReference>
<comment type="pathway">
    <text evidence="1">Lipid metabolism; fatty acid beta-oxidation.</text>
</comment>
<keyword evidence="5" id="KW-0276">Fatty acid metabolism</keyword>
<dbReference type="GO" id="GO:0070403">
    <property type="term" value="F:NAD+ binding"/>
    <property type="evidence" value="ECO:0007669"/>
    <property type="project" value="InterPro"/>
</dbReference>
<keyword evidence="11" id="KW-0511">Multifunctional enzyme</keyword>
<dbReference type="InterPro" id="IPR029045">
    <property type="entry name" value="ClpP/crotonase-like_dom_sf"/>
</dbReference>
<sequence length="754" mass="80850">MRLFPQRTASPGFRRPWCVSSIALPVNLLLSDAHGVMSSAIRLTIEDHVAILSLDVPGKRVNLLSASVRQELSEHLETLAAQSDIRGLVIRSAKPGSFLAGADLKELAARLADPAELTAQLIETGRAIYARLASLPFPTVAAIEGGCLGGGLELALWCDARIVADTPATQLGLPETKLGLIPGWGGTALLPRLVGLPQAASLITSGQTLSAAQSAGIRLADQLVPSDALLSAVRAWIAEVQAAGDLAARRQLRVADVVLPQAECDFVRFSIAAEPLSSEPHLTRAAHAALDLVVRYAHQPLARALAAETKLFAELWGSDENRALLNVFFLTDHNKRDAGLDAPAALRDVREAGVIGVGIMGAGIAAAALKRNVPTTIYDADLTAVERVAPTIVSEAAYSKTLRAADPAQAIKLATILRSAHSDSDLARCDFVIEAVVENLDVKKSLLPRVEAHLTPGAILASNTSTLQISKLAEGLARPTDFCGLHFFNPVRRMQLVEVIRGDKTSDQTVATAVAFAKQIGKMPIVVKDGPGFLVNRVLSPYLNEALQLFADGAEIDAIDAAAIRFGMPLGPFQLYDMVGLDTALYAGRTMWEAFPERVLASPVIPALVKAGRLGQKKGVGFYTYPGKGKMSRVDAKSREIALQYRRKESRLAPESLADRLLFPMLLEATRLLEEGRARDPRDVDLGVIFGLGFPSSRGGLLYWADTIGASEILRRLEPLADIGPRMQPTELLREMSRTGKKFYDLVTTPPLPS</sequence>
<keyword evidence="17" id="KW-1185">Reference proteome</keyword>
<dbReference type="Proteomes" id="UP000001887">
    <property type="component" value="Chromosome"/>
</dbReference>
<comment type="similarity">
    <text evidence="13">Belongs to the enoyl-CoA hydratase/isomerase family.</text>
</comment>
<evidence type="ECO:0000256" key="9">
    <source>
        <dbReference type="ARBA" id="ARBA00023098"/>
    </source>
</evidence>
<evidence type="ECO:0000256" key="6">
    <source>
        <dbReference type="ARBA" id="ARBA00022963"/>
    </source>
</evidence>
<name>D2QZT3_PIRSD</name>
<keyword evidence="8" id="KW-0520">NAD</keyword>
<dbReference type="STRING" id="530564.Psta_1892"/>
<organism evidence="16 17">
    <name type="scientific">Pirellula staleyi (strain ATCC 27377 / DSM 6068 / ICPB 4128)</name>
    <name type="common">Pirella staleyi</name>
    <dbReference type="NCBI Taxonomy" id="530564"/>
    <lineage>
        <taxon>Bacteria</taxon>
        <taxon>Pseudomonadati</taxon>
        <taxon>Planctomycetota</taxon>
        <taxon>Planctomycetia</taxon>
        <taxon>Pirellulales</taxon>
        <taxon>Pirellulaceae</taxon>
        <taxon>Pirellula</taxon>
    </lineage>
</organism>
<gene>
    <name evidence="16" type="ordered locus">Psta_1892</name>
</gene>
<evidence type="ECO:0000256" key="3">
    <source>
        <dbReference type="ARBA" id="ARBA00008750"/>
    </source>
</evidence>
<dbReference type="SUPFAM" id="SSF48179">
    <property type="entry name" value="6-phosphogluconate dehydrogenase C-terminal domain-like"/>
    <property type="match status" value="2"/>
</dbReference>
<keyword evidence="10" id="KW-0456">Lyase</keyword>
<dbReference type="GO" id="GO:0006635">
    <property type="term" value="P:fatty acid beta-oxidation"/>
    <property type="evidence" value="ECO:0007669"/>
    <property type="project" value="UniProtKB-UniPathway"/>
</dbReference>
<dbReference type="PANTHER" id="PTHR43612">
    <property type="entry name" value="TRIFUNCTIONAL ENZYME SUBUNIT ALPHA"/>
    <property type="match status" value="1"/>
</dbReference>
<comment type="similarity">
    <text evidence="2">In the central section; belongs to the 3-hydroxyacyl-CoA dehydrogenase family.</text>
</comment>
<evidence type="ECO:0000259" key="15">
    <source>
        <dbReference type="Pfam" id="PF02737"/>
    </source>
</evidence>
<dbReference type="GO" id="GO:0016509">
    <property type="term" value="F:long-chain (3S)-3-hydroxyacyl-CoA dehydrogenase (NAD+) activity"/>
    <property type="evidence" value="ECO:0007669"/>
    <property type="project" value="TreeGrafter"/>
</dbReference>
<dbReference type="PANTHER" id="PTHR43612:SF3">
    <property type="entry name" value="TRIFUNCTIONAL ENZYME SUBUNIT ALPHA, MITOCHONDRIAL"/>
    <property type="match status" value="1"/>
</dbReference>
<reference evidence="16 17" key="1">
    <citation type="journal article" date="2009" name="Stand. Genomic Sci.">
        <title>Complete genome sequence of Pirellula staleyi type strain (ATCC 27377).</title>
        <authorList>
            <person name="Clum A."/>
            <person name="Tindall B.J."/>
            <person name="Sikorski J."/>
            <person name="Ivanova N."/>
            <person name="Mavrommatis K."/>
            <person name="Lucas S."/>
            <person name="Glavina del Rio T."/>
            <person name="Nolan M."/>
            <person name="Chen F."/>
            <person name="Tice H."/>
            <person name="Pitluck S."/>
            <person name="Cheng J.F."/>
            <person name="Chertkov O."/>
            <person name="Brettin T."/>
            <person name="Han C."/>
            <person name="Detter J.C."/>
            <person name="Kuske C."/>
            <person name="Bruce D."/>
            <person name="Goodwin L."/>
            <person name="Ovchinikova G."/>
            <person name="Pati A."/>
            <person name="Mikhailova N."/>
            <person name="Chen A."/>
            <person name="Palaniappan K."/>
            <person name="Land M."/>
            <person name="Hauser L."/>
            <person name="Chang Y.J."/>
            <person name="Jeffries C.D."/>
            <person name="Chain P."/>
            <person name="Rohde M."/>
            <person name="Goker M."/>
            <person name="Bristow J."/>
            <person name="Eisen J.A."/>
            <person name="Markowitz V."/>
            <person name="Hugenholtz P."/>
            <person name="Kyrpides N.C."/>
            <person name="Klenk H.P."/>
            <person name="Lapidus A."/>
        </authorList>
    </citation>
    <scope>NUCLEOTIDE SEQUENCE [LARGE SCALE GENOMIC DNA]</scope>
    <source>
        <strain evidence="17">ATCC 27377 / DSM 6068 / ICPB 4128</strain>
    </source>
</reference>
<comment type="catalytic activity">
    <reaction evidence="12">
        <text>a (3S)-3-hydroxyacyl-CoA + NAD(+) = a 3-oxoacyl-CoA + NADH + H(+)</text>
        <dbReference type="Rhea" id="RHEA:22432"/>
        <dbReference type="ChEBI" id="CHEBI:15378"/>
        <dbReference type="ChEBI" id="CHEBI:57318"/>
        <dbReference type="ChEBI" id="CHEBI:57540"/>
        <dbReference type="ChEBI" id="CHEBI:57945"/>
        <dbReference type="ChEBI" id="CHEBI:90726"/>
        <dbReference type="EC" id="1.1.1.35"/>
    </reaction>
</comment>
<evidence type="ECO:0000256" key="8">
    <source>
        <dbReference type="ARBA" id="ARBA00023027"/>
    </source>
</evidence>
<evidence type="ECO:0000256" key="13">
    <source>
        <dbReference type="RuleBase" id="RU003707"/>
    </source>
</evidence>
<dbReference type="PROSITE" id="PS00166">
    <property type="entry name" value="ENOYL_COA_HYDRATASE"/>
    <property type="match status" value="1"/>
</dbReference>
<dbReference type="Gene3D" id="3.40.50.720">
    <property type="entry name" value="NAD(P)-binding Rossmann-like Domain"/>
    <property type="match status" value="1"/>
</dbReference>
<dbReference type="KEGG" id="psl:Psta_1892"/>
<dbReference type="AlphaFoldDB" id="D2QZT3"/>
<comment type="similarity">
    <text evidence="3">In the N-terminal section; belongs to the enoyl-CoA hydratase/isomerase family.</text>
</comment>
<feature type="domain" description="3-hydroxyacyl-CoA dehydrogenase C-terminal" evidence="14">
    <location>
        <begin position="532"/>
        <end position="625"/>
    </location>
</feature>
<dbReference type="eggNOG" id="COG1250">
    <property type="taxonomic scope" value="Bacteria"/>
</dbReference>
<proteinExistence type="inferred from homology"/>
<feature type="domain" description="3-hydroxyacyl-CoA dehydrogenase C-terminal" evidence="14">
    <location>
        <begin position="658"/>
        <end position="741"/>
    </location>
</feature>
<dbReference type="PROSITE" id="PS00067">
    <property type="entry name" value="3HCDH"/>
    <property type="match status" value="1"/>
</dbReference>
<dbReference type="Pfam" id="PF02737">
    <property type="entry name" value="3HCDH_N"/>
    <property type="match status" value="1"/>
</dbReference>
<dbReference type="GO" id="GO:0004300">
    <property type="term" value="F:enoyl-CoA hydratase activity"/>
    <property type="evidence" value="ECO:0007669"/>
    <property type="project" value="UniProtKB-EC"/>
</dbReference>
<dbReference type="EC" id="4.2.1.17" evidence="4"/>